<evidence type="ECO:0000313" key="1">
    <source>
        <dbReference type="EMBL" id="OUQ33219.1"/>
    </source>
</evidence>
<organism evidence="1 2">
    <name type="scientific">Massilimicrobiota timonensis</name>
    <dbReference type="NCBI Taxonomy" id="1776392"/>
    <lineage>
        <taxon>Bacteria</taxon>
        <taxon>Bacillati</taxon>
        <taxon>Bacillota</taxon>
        <taxon>Erysipelotrichia</taxon>
        <taxon>Erysipelotrichales</taxon>
        <taxon>Erysipelotrichaceae</taxon>
        <taxon>Massilimicrobiota</taxon>
    </lineage>
</organism>
<dbReference type="OrthoDB" id="9779910at2"/>
<dbReference type="Proteomes" id="UP000195305">
    <property type="component" value="Unassembled WGS sequence"/>
</dbReference>
<evidence type="ECO:0000313" key="2">
    <source>
        <dbReference type="Proteomes" id="UP000195305"/>
    </source>
</evidence>
<dbReference type="EMBL" id="NFLJ01000035">
    <property type="protein sequence ID" value="OUQ33219.1"/>
    <property type="molecule type" value="Genomic_DNA"/>
</dbReference>
<name>A0A1Y4STH6_9FIRM</name>
<comment type="caution">
    <text evidence="1">The sequence shown here is derived from an EMBL/GenBank/DDBJ whole genome shotgun (WGS) entry which is preliminary data.</text>
</comment>
<sequence>MESSLPYKKLSCLCCNEPIELVYYRKTKRLFFGCTHYLSRFSQNTIMNLQVGLSYLKELNRIEYRTLDDLFDFDDDGLLRNRNKYLLKKLYHKR</sequence>
<reference evidence="1 2" key="1">
    <citation type="journal article" date="2018" name="BMC Genomics">
        <title>Whole genome sequencing and function prediction of 133 gut anaerobes isolated from chicken caecum in pure cultures.</title>
        <authorList>
            <person name="Medvecky M."/>
            <person name="Cejkova D."/>
            <person name="Polansky O."/>
            <person name="Karasova D."/>
            <person name="Kubasova T."/>
            <person name="Cizek A."/>
            <person name="Rychlik I."/>
        </authorList>
    </citation>
    <scope>NUCLEOTIDE SEQUENCE [LARGE SCALE GENOMIC DNA]</scope>
    <source>
        <strain evidence="1 2">An13</strain>
    </source>
</reference>
<protein>
    <submittedName>
        <fullName evidence="1">Uncharacterized protein</fullName>
    </submittedName>
</protein>
<keyword evidence="2" id="KW-1185">Reference proteome</keyword>
<proteinExistence type="predicted"/>
<accession>A0A1Y4STH6</accession>
<gene>
    <name evidence="1" type="ORF">B5E75_11180</name>
</gene>
<dbReference type="RefSeq" id="WP_087359258.1">
    <property type="nucleotide sequence ID" value="NZ_NFLJ01000035.1"/>
</dbReference>
<dbReference type="AlphaFoldDB" id="A0A1Y4STH6"/>